<protein>
    <recommendedName>
        <fullName evidence="3">Thioredoxin domain-containing protein</fullName>
    </recommendedName>
</protein>
<evidence type="ECO:0000259" key="3">
    <source>
        <dbReference type="PROSITE" id="PS51352"/>
    </source>
</evidence>
<evidence type="ECO:0000313" key="4">
    <source>
        <dbReference type="EMBL" id="GMM60770.1"/>
    </source>
</evidence>
<organism evidence="4 5">
    <name type="scientific">Novosphingobium pituita</name>
    <dbReference type="NCBI Taxonomy" id="3056842"/>
    <lineage>
        <taxon>Bacteria</taxon>
        <taxon>Pseudomonadati</taxon>
        <taxon>Pseudomonadota</taxon>
        <taxon>Alphaproteobacteria</taxon>
        <taxon>Sphingomonadales</taxon>
        <taxon>Sphingomonadaceae</taxon>
        <taxon>Novosphingobium</taxon>
    </lineage>
</organism>
<dbReference type="SUPFAM" id="SSF52833">
    <property type="entry name" value="Thioredoxin-like"/>
    <property type="match status" value="1"/>
</dbReference>
<reference evidence="4 5" key="1">
    <citation type="submission" date="2023-06" db="EMBL/GenBank/DDBJ databases">
        <title>Draft genome sequence of Novosphingobium sp. strain IK01.</title>
        <authorList>
            <person name="Hatamoto M."/>
            <person name="Ikarashi T."/>
            <person name="Yamaguchi T."/>
        </authorList>
    </citation>
    <scope>NUCLEOTIDE SEQUENCE [LARGE SCALE GENOMIC DNA]</scope>
    <source>
        <strain evidence="4 5">IK01</strain>
    </source>
</reference>
<comment type="caution">
    <text evidence="4">The sequence shown here is derived from an EMBL/GenBank/DDBJ whole genome shotgun (WGS) entry which is preliminary data.</text>
</comment>
<dbReference type="CDD" id="cd02968">
    <property type="entry name" value="SCO"/>
    <property type="match status" value="1"/>
</dbReference>
<dbReference type="Gene3D" id="3.40.30.10">
    <property type="entry name" value="Glutaredoxin"/>
    <property type="match status" value="1"/>
</dbReference>
<dbReference type="PANTHER" id="PTHR12151">
    <property type="entry name" value="ELECTRON TRANSPORT PROTIN SCO1/SENC FAMILY MEMBER"/>
    <property type="match status" value="1"/>
</dbReference>
<dbReference type="InterPro" id="IPR003782">
    <property type="entry name" value="SCO1/SenC"/>
</dbReference>
<dbReference type="InterPro" id="IPR036249">
    <property type="entry name" value="Thioredoxin-like_sf"/>
</dbReference>
<sequence length="225" mass="24139">MNRHAMDHPAFFRNIARAASRQTRFLAPRFLAPLALAGALSLAGCDSGPKPGDPPLAGAELGGDFTLTDETGKTVHAADFAGRYTVFYFGYTFCPDVCPMDAANLMQGYHRFAHDHPDLAKRVVPLFVTIDPARDTPAVLATFTDAFGKELVGLTGTPAQIAAVAKEFAVYSEKRPAPKGTPPEAYLMDHSRAAYLMGPDGKPIALLPVEQSGQAVATELARWVH</sequence>
<evidence type="ECO:0000256" key="2">
    <source>
        <dbReference type="ARBA" id="ARBA00023008"/>
    </source>
</evidence>
<keyword evidence="2" id="KW-0186">Copper</keyword>
<dbReference type="InterPro" id="IPR013766">
    <property type="entry name" value="Thioredoxin_domain"/>
</dbReference>
<accession>A0ABQ6P7B5</accession>
<dbReference type="PANTHER" id="PTHR12151:SF25">
    <property type="entry name" value="LINALOOL DEHYDRATASE_ISOMERASE DOMAIN-CONTAINING PROTEIN"/>
    <property type="match status" value="1"/>
</dbReference>
<name>A0ABQ6P7B5_9SPHN</name>
<comment type="similarity">
    <text evidence="1">Belongs to the SCO1/2 family.</text>
</comment>
<evidence type="ECO:0000256" key="1">
    <source>
        <dbReference type="ARBA" id="ARBA00010996"/>
    </source>
</evidence>
<keyword evidence="5" id="KW-1185">Reference proteome</keyword>
<dbReference type="PROSITE" id="PS51352">
    <property type="entry name" value="THIOREDOXIN_2"/>
    <property type="match status" value="1"/>
</dbReference>
<dbReference type="Pfam" id="PF02630">
    <property type="entry name" value="SCO1-SenC"/>
    <property type="match status" value="1"/>
</dbReference>
<dbReference type="Proteomes" id="UP001187221">
    <property type="component" value="Unassembled WGS sequence"/>
</dbReference>
<evidence type="ECO:0000313" key="5">
    <source>
        <dbReference type="Proteomes" id="UP001187221"/>
    </source>
</evidence>
<dbReference type="EMBL" id="BTFW01000001">
    <property type="protein sequence ID" value="GMM60770.1"/>
    <property type="molecule type" value="Genomic_DNA"/>
</dbReference>
<feature type="domain" description="Thioredoxin" evidence="3">
    <location>
        <begin position="56"/>
        <end position="225"/>
    </location>
</feature>
<gene>
    <name evidence="4" type="ORF">NUTIK01_15470</name>
</gene>
<proteinExistence type="inferred from homology"/>